<dbReference type="AlphaFoldDB" id="A0A183IVZ2"/>
<proteinExistence type="predicted"/>
<dbReference type="Pfam" id="PF14630">
    <property type="entry name" value="ORC5_C"/>
    <property type="match status" value="1"/>
</dbReference>
<dbReference type="InterPro" id="IPR047088">
    <property type="entry name" value="ORC5_C"/>
</dbReference>
<gene>
    <name evidence="2" type="ORF">SBAD_LOCUS7789</name>
</gene>
<evidence type="ECO:0000313" key="3">
    <source>
        <dbReference type="Proteomes" id="UP000270296"/>
    </source>
</evidence>
<evidence type="ECO:0000313" key="2">
    <source>
        <dbReference type="EMBL" id="VDP14301.1"/>
    </source>
</evidence>
<reference evidence="4" key="1">
    <citation type="submission" date="2016-06" db="UniProtKB">
        <authorList>
            <consortium name="WormBaseParasite"/>
        </authorList>
    </citation>
    <scope>IDENTIFICATION</scope>
</reference>
<dbReference type="PANTHER" id="PTHR12705">
    <property type="entry name" value="ORIGIN RECOGNITION COMPLEX SUBUNIT 5"/>
    <property type="match status" value="1"/>
</dbReference>
<feature type="domain" description="Origin recognition complex subunit 5 C-terminal" evidence="1">
    <location>
        <begin position="66"/>
        <end position="115"/>
    </location>
</feature>
<accession>A0A183IVZ2</accession>
<dbReference type="GO" id="GO:0003688">
    <property type="term" value="F:DNA replication origin binding"/>
    <property type="evidence" value="ECO:0007669"/>
    <property type="project" value="TreeGrafter"/>
</dbReference>
<organism evidence="4">
    <name type="scientific">Soboliphyme baturini</name>
    <dbReference type="NCBI Taxonomy" id="241478"/>
    <lineage>
        <taxon>Eukaryota</taxon>
        <taxon>Metazoa</taxon>
        <taxon>Ecdysozoa</taxon>
        <taxon>Nematoda</taxon>
        <taxon>Enoplea</taxon>
        <taxon>Dorylaimia</taxon>
        <taxon>Dioctophymatida</taxon>
        <taxon>Dioctophymatoidea</taxon>
        <taxon>Soboliphymatidae</taxon>
        <taxon>Soboliphyme</taxon>
    </lineage>
</organism>
<evidence type="ECO:0000313" key="4">
    <source>
        <dbReference type="WBParaSite" id="SBAD_0000808201-mRNA-1"/>
    </source>
</evidence>
<dbReference type="GO" id="GO:0005664">
    <property type="term" value="C:nuclear origin of replication recognition complex"/>
    <property type="evidence" value="ECO:0007669"/>
    <property type="project" value="TreeGrafter"/>
</dbReference>
<evidence type="ECO:0000259" key="1">
    <source>
        <dbReference type="Pfam" id="PF14630"/>
    </source>
</evidence>
<dbReference type="OrthoDB" id="365981at2759"/>
<dbReference type="InterPro" id="IPR020796">
    <property type="entry name" value="ORC5"/>
</dbReference>
<dbReference type="EMBL" id="UZAM01010944">
    <property type="protein sequence ID" value="VDP14301.1"/>
    <property type="molecule type" value="Genomic_DNA"/>
</dbReference>
<keyword evidence="3" id="KW-1185">Reference proteome</keyword>
<dbReference type="PANTHER" id="PTHR12705:SF0">
    <property type="entry name" value="ORIGIN RECOGNITION COMPLEX SUBUNIT 5"/>
    <property type="match status" value="1"/>
</dbReference>
<name>A0A183IVZ2_9BILA</name>
<reference evidence="2 3" key="2">
    <citation type="submission" date="2018-11" db="EMBL/GenBank/DDBJ databases">
        <authorList>
            <consortium name="Pathogen Informatics"/>
        </authorList>
    </citation>
    <scope>NUCLEOTIDE SEQUENCE [LARGE SCALE GENOMIC DNA]</scope>
</reference>
<protein>
    <submittedName>
        <fullName evidence="4">B-like cyclin</fullName>
    </submittedName>
</protein>
<dbReference type="GO" id="GO:0006270">
    <property type="term" value="P:DNA replication initiation"/>
    <property type="evidence" value="ECO:0007669"/>
    <property type="project" value="TreeGrafter"/>
</dbReference>
<dbReference type="Proteomes" id="UP000270296">
    <property type="component" value="Unassembled WGS sequence"/>
</dbReference>
<sequence>MWRNLKPLLDDIPSQLYFRICAQNCLDRKLVSSLFNMELPFFTKYLLTAAYIASYNPVSSDKRFFLKIATLCRLRLVNQVSSTTVLSVAKYRCMAPFEVVRQVASTVKIDLVQYLYDYVLK</sequence>
<dbReference type="WBParaSite" id="SBAD_0000808201-mRNA-1">
    <property type="protein sequence ID" value="SBAD_0000808201-mRNA-1"/>
    <property type="gene ID" value="SBAD_0000808201"/>
</dbReference>